<dbReference type="AlphaFoldDB" id="A0A371BIF0"/>
<protein>
    <submittedName>
        <fullName evidence="2">Uncharacterized protein</fullName>
    </submittedName>
</protein>
<comment type="caution">
    <text evidence="2">The sequence shown here is derived from an EMBL/GenBank/DDBJ whole genome shotgun (WGS) entry which is preliminary data.</text>
</comment>
<dbReference type="EMBL" id="QRGP01000001">
    <property type="protein sequence ID" value="RDV07131.1"/>
    <property type="molecule type" value="Genomic_DNA"/>
</dbReference>
<feature type="signal peptide" evidence="1">
    <location>
        <begin position="1"/>
        <end position="28"/>
    </location>
</feature>
<accession>A0A371BIF0</accession>
<organism evidence="2 3">
    <name type="scientific">Sphingorhabdus pulchriflava</name>
    <dbReference type="NCBI Taxonomy" id="2292257"/>
    <lineage>
        <taxon>Bacteria</taxon>
        <taxon>Pseudomonadati</taxon>
        <taxon>Pseudomonadota</taxon>
        <taxon>Alphaproteobacteria</taxon>
        <taxon>Sphingomonadales</taxon>
        <taxon>Sphingomonadaceae</taxon>
        <taxon>Sphingorhabdus</taxon>
    </lineage>
</organism>
<evidence type="ECO:0000256" key="1">
    <source>
        <dbReference type="SAM" id="SignalP"/>
    </source>
</evidence>
<gene>
    <name evidence="2" type="ORF">DXH95_07070</name>
</gene>
<name>A0A371BIF0_9SPHN</name>
<evidence type="ECO:0000313" key="3">
    <source>
        <dbReference type="Proteomes" id="UP000263833"/>
    </source>
</evidence>
<dbReference type="Proteomes" id="UP000263833">
    <property type="component" value="Unassembled WGS sequence"/>
</dbReference>
<reference evidence="3" key="1">
    <citation type="submission" date="2018-08" db="EMBL/GenBank/DDBJ databases">
        <authorList>
            <person name="Kim S.-J."/>
            <person name="Jung G.-Y."/>
        </authorList>
    </citation>
    <scope>NUCLEOTIDE SEQUENCE [LARGE SCALE GENOMIC DNA]</scope>
    <source>
        <strain evidence="3">GY_G</strain>
    </source>
</reference>
<keyword evidence="3" id="KW-1185">Reference proteome</keyword>
<sequence length="169" mass="18096">MAMVGGRFLIVAMATATYFGAPYAPAQAATKNVKVCGLYSTVELESGEIAEATGAGANSVSMTITGPKGTWWFYESKGTAKIEPADTQVYADKTKKIYRRGHNALIYMVVPTNASTPIIASAFGQDFAGNLPEKRAILGTAQDVQVARRIIPGVMKKCDKRWMPGQGLK</sequence>
<evidence type="ECO:0000313" key="2">
    <source>
        <dbReference type="EMBL" id="RDV07131.1"/>
    </source>
</evidence>
<keyword evidence="1" id="KW-0732">Signal</keyword>
<proteinExistence type="predicted"/>
<feature type="chain" id="PRO_5016761680" evidence="1">
    <location>
        <begin position="29"/>
        <end position="169"/>
    </location>
</feature>